<evidence type="ECO:0000313" key="7">
    <source>
        <dbReference type="EMBL" id="MCG6504957.1"/>
    </source>
</evidence>
<name>A0ABS9NQ91_9NEIS</name>
<evidence type="ECO:0000259" key="5">
    <source>
        <dbReference type="Pfam" id="PF00326"/>
    </source>
</evidence>
<dbReference type="PRINTS" id="PR00862">
    <property type="entry name" value="PROLIGOPTASE"/>
</dbReference>
<keyword evidence="4" id="KW-0732">Signal</keyword>
<protein>
    <submittedName>
        <fullName evidence="7">Prolyl oligopeptidase family serine peptidase</fullName>
    </submittedName>
</protein>
<dbReference type="PANTHER" id="PTHR42881:SF13">
    <property type="entry name" value="PROLYL ENDOPEPTIDASE"/>
    <property type="match status" value="1"/>
</dbReference>
<comment type="caution">
    <text evidence="7">The sequence shown here is derived from an EMBL/GenBank/DDBJ whole genome shotgun (WGS) entry which is preliminary data.</text>
</comment>
<dbReference type="SUPFAM" id="SSF53474">
    <property type="entry name" value="alpha/beta-Hydrolases"/>
    <property type="match status" value="1"/>
</dbReference>
<gene>
    <name evidence="7" type="ORF">MB824_10670</name>
</gene>
<dbReference type="InterPro" id="IPR002470">
    <property type="entry name" value="Peptidase_S9A"/>
</dbReference>
<keyword evidence="2" id="KW-0378">Hydrolase</keyword>
<proteinExistence type="predicted"/>
<keyword evidence="8" id="KW-1185">Reference proteome</keyword>
<dbReference type="RefSeq" id="WP_238748517.1">
    <property type="nucleotide sequence ID" value="NZ_JAKOOW010000037.1"/>
</dbReference>
<feature type="signal peptide" evidence="4">
    <location>
        <begin position="1"/>
        <end position="19"/>
    </location>
</feature>
<feature type="chain" id="PRO_5047410240" evidence="4">
    <location>
        <begin position="20"/>
        <end position="706"/>
    </location>
</feature>
<dbReference type="SUPFAM" id="SSF50993">
    <property type="entry name" value="Peptidase/esterase 'gauge' domain"/>
    <property type="match status" value="1"/>
</dbReference>
<evidence type="ECO:0000256" key="1">
    <source>
        <dbReference type="ARBA" id="ARBA00022670"/>
    </source>
</evidence>
<feature type="domain" description="Peptidase S9A N-terminal" evidence="6">
    <location>
        <begin position="26"/>
        <end position="418"/>
    </location>
</feature>
<evidence type="ECO:0000256" key="4">
    <source>
        <dbReference type="SAM" id="SignalP"/>
    </source>
</evidence>
<dbReference type="EMBL" id="JAKOOW010000037">
    <property type="protein sequence ID" value="MCG6504957.1"/>
    <property type="molecule type" value="Genomic_DNA"/>
</dbReference>
<dbReference type="Pfam" id="PF02897">
    <property type="entry name" value="Peptidase_S9_N"/>
    <property type="match status" value="1"/>
</dbReference>
<organism evidence="7 8">
    <name type="scientific">Kingella pumchi</name>
    <dbReference type="NCBI Taxonomy" id="2779506"/>
    <lineage>
        <taxon>Bacteria</taxon>
        <taxon>Pseudomonadati</taxon>
        <taxon>Pseudomonadota</taxon>
        <taxon>Betaproteobacteria</taxon>
        <taxon>Neisseriales</taxon>
        <taxon>Neisseriaceae</taxon>
        <taxon>Kingella</taxon>
    </lineage>
</organism>
<dbReference type="InterPro" id="IPR051167">
    <property type="entry name" value="Prolyl_oligopep/macrocyclase"/>
</dbReference>
<dbReference type="Pfam" id="PF00326">
    <property type="entry name" value="Peptidase_S9"/>
    <property type="match status" value="1"/>
</dbReference>
<dbReference type="Proteomes" id="UP001298424">
    <property type="component" value="Unassembled WGS sequence"/>
</dbReference>
<evidence type="ECO:0000256" key="3">
    <source>
        <dbReference type="ARBA" id="ARBA00022825"/>
    </source>
</evidence>
<reference evidence="7 8" key="1">
    <citation type="submission" date="2022-02" db="EMBL/GenBank/DDBJ databases">
        <title>Genome sequence data of Kingella unionensis sp. nov. strain CICC 24913 (CCUG 75125).</title>
        <authorList>
            <person name="Xiao M."/>
        </authorList>
    </citation>
    <scope>NUCLEOTIDE SEQUENCE [LARGE SCALE GENOMIC DNA]</scope>
    <source>
        <strain evidence="7 8">CICC 24913</strain>
    </source>
</reference>
<evidence type="ECO:0000259" key="6">
    <source>
        <dbReference type="Pfam" id="PF02897"/>
    </source>
</evidence>
<dbReference type="InterPro" id="IPR001375">
    <property type="entry name" value="Peptidase_S9_cat"/>
</dbReference>
<dbReference type="Gene3D" id="3.40.50.1820">
    <property type="entry name" value="alpha/beta hydrolase"/>
    <property type="match status" value="1"/>
</dbReference>
<dbReference type="InterPro" id="IPR029058">
    <property type="entry name" value="AB_hydrolase_fold"/>
</dbReference>
<sequence length="706" mass="79463">MKKTLSAVSLAVLAAAAQAAPQEPAAQDDPHLWLEDVGGEKALQWVRSHNEAAEKQLASPQFQAIENDILAVLDSQEKIPHVAKRGNYYYNFWTDQQHQRGVWRRTTLDEYRKPQPKWEVLLDVDELNRREKENWVWHGANCLKPDYRRCLVSLSRGGSDADVTREFDLDSKEFVENGFYRPEAKGSLGWIDQESVYVSTDFGAGSMTDSGYPREVRVWKRGTPLAAAEKVFAGEKTDMVVGGVRSHTKGYERDFIARTIDFYRDELYLRDSDGSLKKIEGVPDSVKKSVVRQWLVLSPREDWNFQGKTYKSGSYLIADFKNWMQGKREISVLFEPTADTSLDDAVWTKNRLVLNLLQDVKNRLVVLTPAGKSWKRSTIQGLPENGKISVAAVDAEESDALWIDVGSFTEPDTLYLAEAGRQPEKLKSAPAFFPAADYTAKQYFVRSKDGTRIPYFVVAHKNLKADGKNPTLLYGYGGFEVSLTPHYSGSIGRAWLQRTDETGRHGVYVLANIRGGGEYGPAWHRAALKENRHKAYEDFAAVARDLVARKITSPEHLGAQGGSNGGLLTGNMLTQYPELFGAVVVQVPLLDMQRYNKLLAGASWMAEYGNPDKPEEWAYIRTFSPYHLFDAAKKYPPVLFTTSTRDDRVHPGHARKMMAKMEAAGKDALYYENVEGGHGGAANNRQRAHMNALSFSFLWQKLGNRK</sequence>
<evidence type="ECO:0000313" key="8">
    <source>
        <dbReference type="Proteomes" id="UP001298424"/>
    </source>
</evidence>
<feature type="domain" description="Peptidase S9 prolyl oligopeptidase catalytic" evidence="5">
    <location>
        <begin position="504"/>
        <end position="704"/>
    </location>
</feature>
<accession>A0ABS9NQ91</accession>
<dbReference type="Gene3D" id="2.130.10.120">
    <property type="entry name" value="Prolyl oligopeptidase, N-terminal domain"/>
    <property type="match status" value="1"/>
</dbReference>
<dbReference type="PANTHER" id="PTHR42881">
    <property type="entry name" value="PROLYL ENDOPEPTIDASE"/>
    <property type="match status" value="1"/>
</dbReference>
<dbReference type="InterPro" id="IPR023302">
    <property type="entry name" value="Pept_S9A_N"/>
</dbReference>
<evidence type="ECO:0000256" key="2">
    <source>
        <dbReference type="ARBA" id="ARBA00022801"/>
    </source>
</evidence>
<keyword evidence="1" id="KW-0645">Protease</keyword>
<keyword evidence="3" id="KW-0720">Serine protease</keyword>